<dbReference type="SMR" id="A2EZU4"/>
<feature type="compositionally biased region" description="Polar residues" evidence="1">
    <location>
        <begin position="1"/>
        <end position="10"/>
    </location>
</feature>
<name>A2EZU4_TRIV3</name>
<dbReference type="EMBL" id="DS113556">
    <property type="protein sequence ID" value="EAY01807.1"/>
    <property type="molecule type" value="Genomic_DNA"/>
</dbReference>
<keyword evidence="3" id="KW-1185">Reference proteome</keyword>
<dbReference type="Proteomes" id="UP000001542">
    <property type="component" value="Unassembled WGS sequence"/>
</dbReference>
<reference evidence="2" key="1">
    <citation type="submission" date="2006-10" db="EMBL/GenBank/DDBJ databases">
        <authorList>
            <person name="Amadeo P."/>
            <person name="Zhao Q."/>
            <person name="Wortman J."/>
            <person name="Fraser-Liggett C."/>
            <person name="Carlton J."/>
        </authorList>
    </citation>
    <scope>NUCLEOTIDE SEQUENCE</scope>
    <source>
        <strain evidence="2">G3</strain>
    </source>
</reference>
<proteinExistence type="predicted"/>
<accession>A2EZU4</accession>
<feature type="compositionally biased region" description="Basic and acidic residues" evidence="1">
    <location>
        <begin position="21"/>
        <end position="33"/>
    </location>
</feature>
<sequence length="147" mass="16824">MGQEQDGSTAKTKQNKKKSKTQSENDKEKIEERITQNGSKIEVVSLYIDRYFSTHVTSAILLSFSKIISEQLNIKVDRLAKRNRSALLCWYAEHWDQIFPILKARDLDSVINPAPNFAEGTQASENFKVISNTCFDLNNIDTLLNFH</sequence>
<dbReference type="RefSeq" id="XP_001314354.1">
    <property type="nucleotide sequence ID" value="XM_001314335.1"/>
</dbReference>
<dbReference type="VEuPathDB" id="TrichDB:TVAG_273180"/>
<reference evidence="2" key="2">
    <citation type="journal article" date="2007" name="Science">
        <title>Draft genome sequence of the sexually transmitted pathogen Trichomonas vaginalis.</title>
        <authorList>
            <person name="Carlton J.M."/>
            <person name="Hirt R.P."/>
            <person name="Silva J.C."/>
            <person name="Delcher A.L."/>
            <person name="Schatz M."/>
            <person name="Zhao Q."/>
            <person name="Wortman J.R."/>
            <person name="Bidwell S.L."/>
            <person name="Alsmark U.C.M."/>
            <person name="Besteiro S."/>
            <person name="Sicheritz-Ponten T."/>
            <person name="Noel C.J."/>
            <person name="Dacks J.B."/>
            <person name="Foster P.G."/>
            <person name="Simillion C."/>
            <person name="Van de Peer Y."/>
            <person name="Miranda-Saavedra D."/>
            <person name="Barton G.J."/>
            <person name="Westrop G.D."/>
            <person name="Mueller S."/>
            <person name="Dessi D."/>
            <person name="Fiori P.L."/>
            <person name="Ren Q."/>
            <person name="Paulsen I."/>
            <person name="Zhang H."/>
            <person name="Bastida-Corcuera F.D."/>
            <person name="Simoes-Barbosa A."/>
            <person name="Brown M.T."/>
            <person name="Hayes R.D."/>
            <person name="Mukherjee M."/>
            <person name="Okumura C.Y."/>
            <person name="Schneider R."/>
            <person name="Smith A.J."/>
            <person name="Vanacova S."/>
            <person name="Villalvazo M."/>
            <person name="Haas B.J."/>
            <person name="Pertea M."/>
            <person name="Feldblyum T.V."/>
            <person name="Utterback T.R."/>
            <person name="Shu C.L."/>
            <person name="Osoegawa K."/>
            <person name="de Jong P.J."/>
            <person name="Hrdy I."/>
            <person name="Horvathova L."/>
            <person name="Zubacova Z."/>
            <person name="Dolezal P."/>
            <person name="Malik S.B."/>
            <person name="Logsdon J.M. Jr."/>
            <person name="Henze K."/>
            <person name="Gupta A."/>
            <person name="Wang C.C."/>
            <person name="Dunne R.L."/>
            <person name="Upcroft J.A."/>
            <person name="Upcroft P."/>
            <person name="White O."/>
            <person name="Salzberg S.L."/>
            <person name="Tang P."/>
            <person name="Chiu C.-H."/>
            <person name="Lee Y.-S."/>
            <person name="Embley T.M."/>
            <person name="Coombs G.H."/>
            <person name="Mottram J.C."/>
            <person name="Tachezy J."/>
            <person name="Fraser-Liggett C.M."/>
            <person name="Johnson P.J."/>
        </authorList>
    </citation>
    <scope>NUCLEOTIDE SEQUENCE [LARGE SCALE GENOMIC DNA]</scope>
    <source>
        <strain evidence="2">G3</strain>
    </source>
</reference>
<organism evidence="2 3">
    <name type="scientific">Trichomonas vaginalis (strain ATCC PRA-98 / G3)</name>
    <dbReference type="NCBI Taxonomy" id="412133"/>
    <lineage>
        <taxon>Eukaryota</taxon>
        <taxon>Metamonada</taxon>
        <taxon>Parabasalia</taxon>
        <taxon>Trichomonadida</taxon>
        <taxon>Trichomonadidae</taxon>
        <taxon>Trichomonas</taxon>
    </lineage>
</organism>
<evidence type="ECO:0000256" key="1">
    <source>
        <dbReference type="SAM" id="MobiDB-lite"/>
    </source>
</evidence>
<dbReference type="InParanoid" id="A2EZU4"/>
<protein>
    <submittedName>
        <fullName evidence="2">Uncharacterized protein</fullName>
    </submittedName>
</protein>
<dbReference type="KEGG" id="tva:4759639"/>
<gene>
    <name evidence="2" type="ORF">TVAG_273180</name>
</gene>
<evidence type="ECO:0000313" key="3">
    <source>
        <dbReference type="Proteomes" id="UP000001542"/>
    </source>
</evidence>
<dbReference type="VEuPathDB" id="TrichDB:TVAGG3_0197390"/>
<feature type="region of interest" description="Disordered" evidence="1">
    <location>
        <begin position="1"/>
        <end position="33"/>
    </location>
</feature>
<dbReference type="AlphaFoldDB" id="A2EZU4"/>
<evidence type="ECO:0000313" key="2">
    <source>
        <dbReference type="EMBL" id="EAY01807.1"/>
    </source>
</evidence>